<accession>A0AAW1CHI9</accession>
<dbReference type="EMBL" id="JAPXFL010000013">
    <property type="protein sequence ID" value="KAK9497797.1"/>
    <property type="molecule type" value="Genomic_DNA"/>
</dbReference>
<dbReference type="Pfam" id="PF07986">
    <property type="entry name" value="TBCC"/>
    <property type="match status" value="1"/>
</dbReference>
<dbReference type="InterPro" id="IPR012945">
    <property type="entry name" value="Tubulin-bd_cofactor_C_dom"/>
</dbReference>
<dbReference type="GO" id="GO:0005096">
    <property type="term" value="F:GTPase activator activity"/>
    <property type="evidence" value="ECO:0007669"/>
    <property type="project" value="InterPro"/>
</dbReference>
<dbReference type="PANTHER" id="PTHR15440">
    <property type="entry name" value="XRP2 PROTEIN"/>
    <property type="match status" value="1"/>
</dbReference>
<feature type="domain" description="C-CAP/cofactor C-like" evidence="2">
    <location>
        <begin position="6"/>
        <end position="129"/>
    </location>
</feature>
<dbReference type="PROSITE" id="PS51329">
    <property type="entry name" value="C_CAP_COFACTOR_C"/>
    <property type="match status" value="1"/>
</dbReference>
<evidence type="ECO:0000313" key="4">
    <source>
        <dbReference type="Proteomes" id="UP001461498"/>
    </source>
</evidence>
<comment type="similarity">
    <text evidence="1">Belongs to the TBCC family.</text>
</comment>
<dbReference type="Gene3D" id="2.160.20.70">
    <property type="match status" value="1"/>
</dbReference>
<dbReference type="InterPro" id="IPR036223">
    <property type="entry name" value="CAP_C_sf"/>
</dbReference>
<protein>
    <recommendedName>
        <fullName evidence="2">C-CAP/cofactor C-like domain-containing protein</fullName>
    </recommendedName>
</protein>
<dbReference type="PANTHER" id="PTHR15440:SF0">
    <property type="entry name" value="PROTEIN XRP2"/>
    <property type="match status" value="1"/>
</dbReference>
<dbReference type="GO" id="GO:0005929">
    <property type="term" value="C:cilium"/>
    <property type="evidence" value="ECO:0007669"/>
    <property type="project" value="TreeGrafter"/>
</dbReference>
<reference evidence="3 4" key="1">
    <citation type="submission" date="2022-12" db="EMBL/GenBank/DDBJ databases">
        <title>Chromosome-level genome assembly of true bugs.</title>
        <authorList>
            <person name="Ma L."/>
            <person name="Li H."/>
        </authorList>
    </citation>
    <scope>NUCLEOTIDE SEQUENCE [LARGE SCALE GENOMIC DNA]</scope>
    <source>
        <strain evidence="3">Lab_2022b</strain>
    </source>
</reference>
<evidence type="ECO:0000256" key="1">
    <source>
        <dbReference type="ARBA" id="ARBA00008848"/>
    </source>
</evidence>
<dbReference type="InterPro" id="IPR039093">
    <property type="entry name" value="XRP2"/>
</dbReference>
<sequence length="188" mass="21594">MFIICRQQRKILDPNEYLLEDLKDEIVLKAAGTVNGQQFLIRDCSQCIIYILDIVDSIIIEDCNNCKVIVGPTRGRLSLTFASEKSAVPVTSAYIMLSNIESYAILFIFHSSKKYSYAKKFYSLMQVKINENVKNINLLKTQELQFDKDDEKFIFQNAEHLERSRQGTIVGFLYSGNEILKKVNEVSC</sequence>
<organism evidence="3 4">
    <name type="scientific">Rhynocoris fuscipes</name>
    <dbReference type="NCBI Taxonomy" id="488301"/>
    <lineage>
        <taxon>Eukaryota</taxon>
        <taxon>Metazoa</taxon>
        <taxon>Ecdysozoa</taxon>
        <taxon>Arthropoda</taxon>
        <taxon>Hexapoda</taxon>
        <taxon>Insecta</taxon>
        <taxon>Pterygota</taxon>
        <taxon>Neoptera</taxon>
        <taxon>Paraneoptera</taxon>
        <taxon>Hemiptera</taxon>
        <taxon>Heteroptera</taxon>
        <taxon>Panheteroptera</taxon>
        <taxon>Cimicomorpha</taxon>
        <taxon>Reduviidae</taxon>
        <taxon>Harpactorinae</taxon>
        <taxon>Harpactorini</taxon>
        <taxon>Rhynocoris</taxon>
    </lineage>
</organism>
<dbReference type="Proteomes" id="UP001461498">
    <property type="component" value="Unassembled WGS sequence"/>
</dbReference>
<dbReference type="AlphaFoldDB" id="A0AAW1CHI9"/>
<evidence type="ECO:0000313" key="3">
    <source>
        <dbReference type="EMBL" id="KAK9497797.1"/>
    </source>
</evidence>
<dbReference type="InterPro" id="IPR016098">
    <property type="entry name" value="CAP/MinC_C"/>
</dbReference>
<name>A0AAW1CHI9_9HEMI</name>
<evidence type="ECO:0000259" key="2">
    <source>
        <dbReference type="PROSITE" id="PS51329"/>
    </source>
</evidence>
<comment type="caution">
    <text evidence="3">The sequence shown here is derived from an EMBL/GenBank/DDBJ whole genome shotgun (WGS) entry which is preliminary data.</text>
</comment>
<dbReference type="SUPFAM" id="SSF69340">
    <property type="entry name" value="C-terminal domain of adenylylcyclase associated protein"/>
    <property type="match status" value="1"/>
</dbReference>
<dbReference type="GO" id="GO:1990075">
    <property type="term" value="C:periciliary membrane compartment"/>
    <property type="evidence" value="ECO:0007669"/>
    <property type="project" value="TreeGrafter"/>
</dbReference>
<dbReference type="InterPro" id="IPR017901">
    <property type="entry name" value="C-CAP_CF_C-like"/>
</dbReference>
<proteinExistence type="inferred from homology"/>
<keyword evidence="4" id="KW-1185">Reference proteome</keyword>
<dbReference type="GO" id="GO:0006892">
    <property type="term" value="P:post-Golgi vesicle-mediated transport"/>
    <property type="evidence" value="ECO:0007669"/>
    <property type="project" value="TreeGrafter"/>
</dbReference>
<gene>
    <name evidence="3" type="ORF">O3M35_003719</name>
</gene>